<dbReference type="KEGG" id="psco:LY89DRAFT_78975"/>
<dbReference type="RefSeq" id="XP_018070639.1">
    <property type="nucleotide sequence ID" value="XM_018223288.1"/>
</dbReference>
<dbReference type="Gene3D" id="2.170.270.10">
    <property type="entry name" value="SET domain"/>
    <property type="match status" value="1"/>
</dbReference>
<accession>A0A194X846</accession>
<proteinExistence type="predicted"/>
<protein>
    <recommendedName>
        <fullName evidence="3">SET domain-containing protein</fullName>
    </recommendedName>
</protein>
<sequence>MDANNTPLCLSNIFTEVPLLSEVSILYLEQTAHYVDCGPAILAPRHPASRIQLKFRGNMTLWTCSLHQTFQKAASFSGTQHCCVRLMHPQPSIPQLAVKHLPTCAAKLVATNGPGTRIVDKSAAVCIIADRDIKSGEEITIEYTDIDEHWDRKERSLKLQHWVTECMCTKCTSEVDGKC</sequence>
<dbReference type="Proteomes" id="UP000070700">
    <property type="component" value="Unassembled WGS sequence"/>
</dbReference>
<gene>
    <name evidence="1" type="ORF">LY89DRAFT_78975</name>
</gene>
<keyword evidence="2" id="KW-1185">Reference proteome</keyword>
<dbReference type="EMBL" id="KQ947416">
    <property type="protein sequence ID" value="KUJ16284.1"/>
    <property type="molecule type" value="Genomic_DNA"/>
</dbReference>
<name>A0A194X846_MOLSC</name>
<evidence type="ECO:0000313" key="2">
    <source>
        <dbReference type="Proteomes" id="UP000070700"/>
    </source>
</evidence>
<dbReference type="AlphaFoldDB" id="A0A194X846"/>
<dbReference type="InterPro" id="IPR046341">
    <property type="entry name" value="SET_dom_sf"/>
</dbReference>
<dbReference type="GeneID" id="28833014"/>
<evidence type="ECO:0000313" key="1">
    <source>
        <dbReference type="EMBL" id="KUJ16284.1"/>
    </source>
</evidence>
<dbReference type="SUPFAM" id="SSF82199">
    <property type="entry name" value="SET domain"/>
    <property type="match status" value="1"/>
</dbReference>
<dbReference type="InParanoid" id="A0A194X846"/>
<evidence type="ECO:0008006" key="3">
    <source>
        <dbReference type="Google" id="ProtNLM"/>
    </source>
</evidence>
<reference evidence="1 2" key="1">
    <citation type="submission" date="2015-10" db="EMBL/GenBank/DDBJ databases">
        <title>Full genome of DAOMC 229536 Phialocephala scopiformis, a fungal endophyte of spruce producing the potent anti-insectan compound rugulosin.</title>
        <authorList>
            <consortium name="DOE Joint Genome Institute"/>
            <person name="Walker A.K."/>
            <person name="Frasz S.L."/>
            <person name="Seifert K.A."/>
            <person name="Miller J.D."/>
            <person name="Mondo S.J."/>
            <person name="Labutti K."/>
            <person name="Lipzen A."/>
            <person name="Dockter R."/>
            <person name="Kennedy M."/>
            <person name="Grigoriev I.V."/>
            <person name="Spatafora J.W."/>
        </authorList>
    </citation>
    <scope>NUCLEOTIDE SEQUENCE [LARGE SCALE GENOMIC DNA]</scope>
    <source>
        <strain evidence="1 2">CBS 120377</strain>
    </source>
</reference>
<organism evidence="1 2">
    <name type="scientific">Mollisia scopiformis</name>
    <name type="common">Conifer needle endophyte fungus</name>
    <name type="synonym">Phialocephala scopiformis</name>
    <dbReference type="NCBI Taxonomy" id="149040"/>
    <lineage>
        <taxon>Eukaryota</taxon>
        <taxon>Fungi</taxon>
        <taxon>Dikarya</taxon>
        <taxon>Ascomycota</taxon>
        <taxon>Pezizomycotina</taxon>
        <taxon>Leotiomycetes</taxon>
        <taxon>Helotiales</taxon>
        <taxon>Mollisiaceae</taxon>
        <taxon>Mollisia</taxon>
    </lineage>
</organism>